<keyword evidence="2" id="KW-0285">Flavoprotein</keyword>
<dbReference type="InterPro" id="IPR036318">
    <property type="entry name" value="FAD-bd_PCMH-like_sf"/>
</dbReference>
<dbReference type="InterPro" id="IPR016169">
    <property type="entry name" value="FAD-bd_PCMH_sub2"/>
</dbReference>
<keyword evidence="4" id="KW-0560">Oxidoreductase</keyword>
<proteinExistence type="inferred from homology"/>
<evidence type="ECO:0000313" key="7">
    <source>
        <dbReference type="EMBL" id="KAF1954378.1"/>
    </source>
</evidence>
<name>A0A6A5TPL7_9PLEO</name>
<dbReference type="OrthoDB" id="2151789at2759"/>
<dbReference type="InterPro" id="IPR016166">
    <property type="entry name" value="FAD-bd_PCMH"/>
</dbReference>
<evidence type="ECO:0000256" key="3">
    <source>
        <dbReference type="ARBA" id="ARBA00022827"/>
    </source>
</evidence>
<keyword evidence="8" id="KW-1185">Reference proteome</keyword>
<evidence type="ECO:0000256" key="2">
    <source>
        <dbReference type="ARBA" id="ARBA00022630"/>
    </source>
</evidence>
<dbReference type="PROSITE" id="PS51387">
    <property type="entry name" value="FAD_PCMH"/>
    <property type="match status" value="1"/>
</dbReference>
<keyword evidence="5" id="KW-0732">Signal</keyword>
<feature type="domain" description="FAD-binding PCMH-type" evidence="6">
    <location>
        <begin position="72"/>
        <end position="247"/>
    </location>
</feature>
<dbReference type="GO" id="GO:0071949">
    <property type="term" value="F:FAD binding"/>
    <property type="evidence" value="ECO:0007669"/>
    <property type="project" value="InterPro"/>
</dbReference>
<dbReference type="Gene3D" id="3.30.43.10">
    <property type="entry name" value="Uridine Diphospho-n-acetylenolpyruvylglucosamine Reductase, domain 2"/>
    <property type="match status" value="1"/>
</dbReference>
<dbReference type="AlphaFoldDB" id="A0A6A5TPL7"/>
<evidence type="ECO:0000313" key="8">
    <source>
        <dbReference type="Proteomes" id="UP000800035"/>
    </source>
</evidence>
<feature type="chain" id="PRO_5025688389" evidence="5">
    <location>
        <begin position="23"/>
        <end position="478"/>
    </location>
</feature>
<dbReference type="GO" id="GO:0016491">
    <property type="term" value="F:oxidoreductase activity"/>
    <property type="evidence" value="ECO:0007669"/>
    <property type="project" value="UniProtKB-KW"/>
</dbReference>
<accession>A0A6A5TPL7</accession>
<evidence type="ECO:0000256" key="4">
    <source>
        <dbReference type="ARBA" id="ARBA00023002"/>
    </source>
</evidence>
<dbReference type="Gene3D" id="3.30.465.10">
    <property type="match status" value="1"/>
</dbReference>
<reference evidence="7" key="1">
    <citation type="journal article" date="2020" name="Stud. Mycol.">
        <title>101 Dothideomycetes genomes: a test case for predicting lifestyles and emergence of pathogens.</title>
        <authorList>
            <person name="Haridas S."/>
            <person name="Albert R."/>
            <person name="Binder M."/>
            <person name="Bloem J."/>
            <person name="Labutti K."/>
            <person name="Salamov A."/>
            <person name="Andreopoulos B."/>
            <person name="Baker S."/>
            <person name="Barry K."/>
            <person name="Bills G."/>
            <person name="Bluhm B."/>
            <person name="Cannon C."/>
            <person name="Castanera R."/>
            <person name="Culley D."/>
            <person name="Daum C."/>
            <person name="Ezra D."/>
            <person name="Gonzalez J."/>
            <person name="Henrissat B."/>
            <person name="Kuo A."/>
            <person name="Liang C."/>
            <person name="Lipzen A."/>
            <person name="Lutzoni F."/>
            <person name="Magnuson J."/>
            <person name="Mondo S."/>
            <person name="Nolan M."/>
            <person name="Ohm R."/>
            <person name="Pangilinan J."/>
            <person name="Park H.-J."/>
            <person name="Ramirez L."/>
            <person name="Alfaro M."/>
            <person name="Sun H."/>
            <person name="Tritt A."/>
            <person name="Yoshinaga Y."/>
            <person name="Zwiers L.-H."/>
            <person name="Turgeon B."/>
            <person name="Goodwin S."/>
            <person name="Spatafora J."/>
            <person name="Crous P."/>
            <person name="Grigoriev I."/>
        </authorList>
    </citation>
    <scope>NUCLEOTIDE SEQUENCE</scope>
    <source>
        <strain evidence="7">CBS 675.92</strain>
    </source>
</reference>
<dbReference type="InterPro" id="IPR006094">
    <property type="entry name" value="Oxid_FAD_bind_N"/>
</dbReference>
<gene>
    <name evidence="7" type="ORF">CC80DRAFT_526764</name>
</gene>
<dbReference type="SUPFAM" id="SSF56176">
    <property type="entry name" value="FAD-binding/transporter-associated domain-like"/>
    <property type="match status" value="1"/>
</dbReference>
<dbReference type="PANTHER" id="PTHR42973">
    <property type="entry name" value="BINDING OXIDOREDUCTASE, PUTATIVE (AFU_ORTHOLOGUE AFUA_1G17690)-RELATED"/>
    <property type="match status" value="1"/>
</dbReference>
<evidence type="ECO:0000259" key="6">
    <source>
        <dbReference type="PROSITE" id="PS51387"/>
    </source>
</evidence>
<dbReference type="InterPro" id="IPR050416">
    <property type="entry name" value="FAD-linked_Oxidoreductase"/>
</dbReference>
<organism evidence="7 8">
    <name type="scientific">Byssothecium circinans</name>
    <dbReference type="NCBI Taxonomy" id="147558"/>
    <lineage>
        <taxon>Eukaryota</taxon>
        <taxon>Fungi</taxon>
        <taxon>Dikarya</taxon>
        <taxon>Ascomycota</taxon>
        <taxon>Pezizomycotina</taxon>
        <taxon>Dothideomycetes</taxon>
        <taxon>Pleosporomycetidae</taxon>
        <taxon>Pleosporales</taxon>
        <taxon>Massarineae</taxon>
        <taxon>Massarinaceae</taxon>
        <taxon>Byssothecium</taxon>
    </lineage>
</organism>
<dbReference type="InterPro" id="IPR016167">
    <property type="entry name" value="FAD-bd_PCMH_sub1"/>
</dbReference>
<protein>
    <submittedName>
        <fullName evidence="7">FAD-binding domain-containing protein</fullName>
    </submittedName>
</protein>
<dbReference type="PANTHER" id="PTHR42973:SF22">
    <property type="entry name" value="FAD-BINDING PCMH-TYPE DOMAIN-CONTAINING PROTEIN-RELATED"/>
    <property type="match status" value="1"/>
</dbReference>
<dbReference type="EMBL" id="ML976999">
    <property type="protein sequence ID" value="KAF1954378.1"/>
    <property type="molecule type" value="Genomic_DNA"/>
</dbReference>
<keyword evidence="3" id="KW-0274">FAD</keyword>
<dbReference type="Proteomes" id="UP000800035">
    <property type="component" value="Unassembled WGS sequence"/>
</dbReference>
<sequence length="478" mass="51288">MSHFTIGQTFVGLVLLLGKAKAAPAGYQSCVRSIYPTTASMQSQCPSFRPRVFQQQLRIPESIGSYWAAQKTQTQPECVVAAKTVEHVQKAVQVLSKLNARSAVCQFAVRADGHGKSGNSNQQGGVSVDLRALNAVTVSADQKMASIGAGAHWQDVASELDALSLAVPGGRAGTVGVGGLSLAGGISSFAPSVGFACDNVLSFEVVLSSGEVVIASERSNSDLHRALRGGGNNFGVVTRVNYQTFPLQKMWGGTTYYDVSTYASQLKAFYDFTSDPNYDDRAYGYQTFELNAQATMALNNFAYTEPTPDLPRKLKALNESAPMLFSTLRISNVSDLIKEQAAGSPAGFRQIAYTTTFHLNQDMLEASFKVWNASLAAVRAVPNITYSWTLEPLPRPLLAQSTKRGGNVLGLSKVDQPLTTAKQVLTDIDALAKELAVFHPWKYAGYAAKDQAVIQGYGQDNVAFLKQKAVPGGFKLEG</sequence>
<dbReference type="Gene3D" id="3.40.462.20">
    <property type="match status" value="1"/>
</dbReference>
<feature type="signal peptide" evidence="5">
    <location>
        <begin position="1"/>
        <end position="22"/>
    </location>
</feature>
<comment type="similarity">
    <text evidence="1">Belongs to the oxygen-dependent FAD-linked oxidoreductase family.</text>
</comment>
<evidence type="ECO:0000256" key="5">
    <source>
        <dbReference type="SAM" id="SignalP"/>
    </source>
</evidence>
<evidence type="ECO:0000256" key="1">
    <source>
        <dbReference type="ARBA" id="ARBA00005466"/>
    </source>
</evidence>
<dbReference type="Pfam" id="PF01565">
    <property type="entry name" value="FAD_binding_4"/>
    <property type="match status" value="1"/>
</dbReference>